<dbReference type="EMBL" id="JBBPHU010000011">
    <property type="protein sequence ID" value="KAK7512355.1"/>
    <property type="molecule type" value="Genomic_DNA"/>
</dbReference>
<accession>A0ABR1KDN7</accession>
<feature type="region of interest" description="Disordered" evidence="1">
    <location>
        <begin position="50"/>
        <end position="100"/>
    </location>
</feature>
<evidence type="ECO:0000313" key="2">
    <source>
        <dbReference type="EMBL" id="KAK7512355.1"/>
    </source>
</evidence>
<name>A0ABR1KDN7_9PEZI</name>
<evidence type="ECO:0000313" key="3">
    <source>
        <dbReference type="Proteomes" id="UP001363622"/>
    </source>
</evidence>
<proteinExistence type="predicted"/>
<keyword evidence="3" id="KW-1185">Reference proteome</keyword>
<comment type="caution">
    <text evidence="2">The sequence shown here is derived from an EMBL/GenBank/DDBJ whole genome shotgun (WGS) entry which is preliminary data.</text>
</comment>
<gene>
    <name evidence="2" type="ORF">IWZ03DRAFT_386126</name>
</gene>
<reference evidence="2 3" key="1">
    <citation type="submission" date="2024-04" db="EMBL/GenBank/DDBJ databases">
        <title>Phyllosticta paracitricarpa is synonymous to the EU quarantine fungus P. citricarpa based on phylogenomic analyses.</title>
        <authorList>
            <consortium name="Lawrence Berkeley National Laboratory"/>
            <person name="Van Ingen-Buijs V.A."/>
            <person name="Van Westerhoven A.C."/>
            <person name="Haridas S."/>
            <person name="Skiadas P."/>
            <person name="Martin F."/>
            <person name="Groenewald J.Z."/>
            <person name="Crous P.W."/>
            <person name="Seidl M.F."/>
        </authorList>
    </citation>
    <scope>NUCLEOTIDE SEQUENCE [LARGE SCALE GENOMIC DNA]</scope>
    <source>
        <strain evidence="2 3">CBS 123371</strain>
    </source>
</reference>
<sequence length="100" mass="10048">MESTTWGAIVIVPRCLSSTFLVSAVHLCTSILIPSSGASRCAAISSCVTLPGESSEADSPERNSGFEWSERSDPAGDASASVGSSGGECAAGDSDGDESM</sequence>
<protein>
    <recommendedName>
        <fullName evidence="4">Secreted protein</fullName>
    </recommendedName>
</protein>
<dbReference type="Proteomes" id="UP001363622">
    <property type="component" value="Unassembled WGS sequence"/>
</dbReference>
<organism evidence="2 3">
    <name type="scientific">Phyllosticta citriasiana</name>
    <dbReference type="NCBI Taxonomy" id="595635"/>
    <lineage>
        <taxon>Eukaryota</taxon>
        <taxon>Fungi</taxon>
        <taxon>Dikarya</taxon>
        <taxon>Ascomycota</taxon>
        <taxon>Pezizomycotina</taxon>
        <taxon>Dothideomycetes</taxon>
        <taxon>Dothideomycetes incertae sedis</taxon>
        <taxon>Botryosphaeriales</taxon>
        <taxon>Phyllostictaceae</taxon>
        <taxon>Phyllosticta</taxon>
    </lineage>
</organism>
<evidence type="ECO:0008006" key="4">
    <source>
        <dbReference type="Google" id="ProtNLM"/>
    </source>
</evidence>
<evidence type="ECO:0000256" key="1">
    <source>
        <dbReference type="SAM" id="MobiDB-lite"/>
    </source>
</evidence>
<feature type="compositionally biased region" description="Low complexity" evidence="1">
    <location>
        <begin position="75"/>
        <end position="92"/>
    </location>
</feature>